<evidence type="ECO:0000313" key="1">
    <source>
        <dbReference type="EMBL" id="MPM05467.1"/>
    </source>
</evidence>
<dbReference type="EMBL" id="VSSQ01001134">
    <property type="protein sequence ID" value="MPM05467.1"/>
    <property type="molecule type" value="Genomic_DNA"/>
</dbReference>
<evidence type="ECO:0008006" key="2">
    <source>
        <dbReference type="Google" id="ProtNLM"/>
    </source>
</evidence>
<gene>
    <name evidence="1" type="ORF">SDC9_51757</name>
</gene>
<reference evidence="1" key="1">
    <citation type="submission" date="2019-08" db="EMBL/GenBank/DDBJ databases">
        <authorList>
            <person name="Kucharzyk K."/>
            <person name="Murdoch R.W."/>
            <person name="Higgins S."/>
            <person name="Loffler F."/>
        </authorList>
    </citation>
    <scope>NUCLEOTIDE SEQUENCE</scope>
</reference>
<dbReference type="InterPro" id="IPR032627">
    <property type="entry name" value="DUF4876"/>
</dbReference>
<dbReference type="PROSITE" id="PS51257">
    <property type="entry name" value="PROKAR_LIPOPROTEIN"/>
    <property type="match status" value="1"/>
</dbReference>
<sequence length="409" mass="44624">MKRYLYSIISISFLLIFSSCLEDIRSDKFSEVELSETVIVTVKMPEEYDYSVEGLKVILYDNTAGLQFNGVTNEQGVAEIRVAPGYYIASTETSFRDPGGILYLFNGMSEKIEAVSGPSSVEIGLTASKSSQIVFKELYFGGCFNEKTGKSYTTDKYIALYNNSDQAAYLDSLCLGVAHPFNAPTNGRLSDWVKPGTSELRDSIPAASMVWMFPGTGKDNVLEPGCEVVLALNAIDHSASVSASVNLGKPGYWAIYNPIMTPGHATPEAGVKLLSGIWKIGGATSYVISNFSPGFFIFTLGDKSVEQYVLDNYALNPNSSNINLSALLVDKNLILDAVECLRDPTDTKRFMPEIDNGYAMIAGSGQGQSIIRKIDTEETEKAGGRIVYVDTNNSSNDFEVIPHPTLYNK</sequence>
<proteinExistence type="predicted"/>
<accession>A0A644WP90</accession>
<dbReference type="AlphaFoldDB" id="A0A644WP90"/>
<organism evidence="1">
    <name type="scientific">bioreactor metagenome</name>
    <dbReference type="NCBI Taxonomy" id="1076179"/>
    <lineage>
        <taxon>unclassified sequences</taxon>
        <taxon>metagenomes</taxon>
        <taxon>ecological metagenomes</taxon>
    </lineage>
</organism>
<name>A0A644WP90_9ZZZZ</name>
<protein>
    <recommendedName>
        <fullName evidence="2">DUF4876 domain-containing protein</fullName>
    </recommendedName>
</protein>
<comment type="caution">
    <text evidence="1">The sequence shown here is derived from an EMBL/GenBank/DDBJ whole genome shotgun (WGS) entry which is preliminary data.</text>
</comment>
<dbReference type="Pfam" id="PF16215">
    <property type="entry name" value="DUF4876"/>
    <property type="match status" value="1"/>
</dbReference>